<evidence type="ECO:0000256" key="7">
    <source>
        <dbReference type="ARBA" id="ARBA00023065"/>
    </source>
</evidence>
<feature type="transmembrane region" description="Helical" evidence="10">
    <location>
        <begin position="271"/>
        <end position="294"/>
    </location>
</feature>
<dbReference type="PIRSF" id="PIRSF006603">
    <property type="entry name" value="DinF"/>
    <property type="match status" value="1"/>
</dbReference>
<evidence type="ECO:0000256" key="2">
    <source>
        <dbReference type="ARBA" id="ARBA00022448"/>
    </source>
</evidence>
<dbReference type="NCBIfam" id="TIGR00797">
    <property type="entry name" value="matE"/>
    <property type="match status" value="1"/>
</dbReference>
<dbReference type="AlphaFoldDB" id="A0A0J9EA43"/>
<evidence type="ECO:0000256" key="9">
    <source>
        <dbReference type="ARBA" id="ARBA00031636"/>
    </source>
</evidence>
<dbReference type="InterPro" id="IPR048279">
    <property type="entry name" value="MdtK-like"/>
</dbReference>
<keyword evidence="12" id="KW-1185">Reference proteome</keyword>
<gene>
    <name evidence="11" type="ORF">AIOL_003521</name>
</gene>
<evidence type="ECO:0000313" key="12">
    <source>
        <dbReference type="Proteomes" id="UP000037178"/>
    </source>
</evidence>
<keyword evidence="2" id="KW-0813">Transport</keyword>
<feature type="transmembrane region" description="Helical" evidence="10">
    <location>
        <begin position="93"/>
        <end position="111"/>
    </location>
</feature>
<feature type="transmembrane region" description="Helical" evidence="10">
    <location>
        <begin position="12"/>
        <end position="34"/>
    </location>
</feature>
<dbReference type="GO" id="GO:0006811">
    <property type="term" value="P:monoatomic ion transport"/>
    <property type="evidence" value="ECO:0007669"/>
    <property type="project" value="UniProtKB-KW"/>
</dbReference>
<feature type="transmembrane region" description="Helical" evidence="10">
    <location>
        <begin position="421"/>
        <end position="438"/>
    </location>
</feature>
<feature type="transmembrane region" description="Helical" evidence="10">
    <location>
        <begin position="195"/>
        <end position="218"/>
    </location>
</feature>
<organism evidence="11 12">
    <name type="scientific">Candidatus Rhodobacter oscarellae</name>
    <dbReference type="NCBI Taxonomy" id="1675527"/>
    <lineage>
        <taxon>Bacteria</taxon>
        <taxon>Pseudomonadati</taxon>
        <taxon>Pseudomonadota</taxon>
        <taxon>Alphaproteobacteria</taxon>
        <taxon>Rhodobacterales</taxon>
        <taxon>Rhodobacter group</taxon>
        <taxon>Rhodobacter</taxon>
    </lineage>
</organism>
<evidence type="ECO:0000313" key="11">
    <source>
        <dbReference type="EMBL" id="KMW58544.1"/>
    </source>
</evidence>
<evidence type="ECO:0000256" key="3">
    <source>
        <dbReference type="ARBA" id="ARBA00022449"/>
    </source>
</evidence>
<evidence type="ECO:0000256" key="1">
    <source>
        <dbReference type="ARBA" id="ARBA00004429"/>
    </source>
</evidence>
<feature type="transmembrane region" description="Helical" evidence="10">
    <location>
        <begin position="161"/>
        <end position="183"/>
    </location>
</feature>
<proteinExistence type="predicted"/>
<dbReference type="InterPro" id="IPR002528">
    <property type="entry name" value="MATE_fam"/>
</dbReference>
<protein>
    <recommendedName>
        <fullName evidence="9">Multidrug-efflux transporter</fullName>
    </recommendedName>
</protein>
<feature type="transmembrane region" description="Helical" evidence="10">
    <location>
        <begin position="354"/>
        <end position="382"/>
    </location>
</feature>
<name>A0A0J9EA43_9RHOB</name>
<dbReference type="Proteomes" id="UP000037178">
    <property type="component" value="Unassembled WGS sequence"/>
</dbReference>
<feature type="transmembrane region" description="Helical" evidence="10">
    <location>
        <begin position="123"/>
        <end position="149"/>
    </location>
</feature>
<evidence type="ECO:0000256" key="4">
    <source>
        <dbReference type="ARBA" id="ARBA00022475"/>
    </source>
</evidence>
<dbReference type="CDD" id="cd13131">
    <property type="entry name" value="MATE_NorM_like"/>
    <property type="match status" value="1"/>
</dbReference>
<keyword evidence="3" id="KW-0050">Antiport</keyword>
<dbReference type="PATRIC" id="fig|1675527.3.peg.3681"/>
<feature type="transmembrane region" description="Helical" evidence="10">
    <location>
        <begin position="46"/>
        <end position="72"/>
    </location>
</feature>
<keyword evidence="4" id="KW-1003">Cell membrane</keyword>
<comment type="caution">
    <text evidence="11">The sequence shown here is derived from an EMBL/GenBank/DDBJ whole genome shotgun (WGS) entry which is preliminary data.</text>
</comment>
<feature type="transmembrane region" description="Helical" evidence="10">
    <location>
        <begin position="315"/>
        <end position="334"/>
    </location>
</feature>
<evidence type="ECO:0000256" key="8">
    <source>
        <dbReference type="ARBA" id="ARBA00023136"/>
    </source>
</evidence>
<keyword evidence="6 10" id="KW-1133">Transmembrane helix</keyword>
<dbReference type="Pfam" id="PF01554">
    <property type="entry name" value="MatE"/>
    <property type="match status" value="2"/>
</dbReference>
<evidence type="ECO:0000256" key="6">
    <source>
        <dbReference type="ARBA" id="ARBA00022989"/>
    </source>
</evidence>
<dbReference type="GO" id="GO:0015297">
    <property type="term" value="F:antiporter activity"/>
    <property type="evidence" value="ECO:0007669"/>
    <property type="project" value="UniProtKB-KW"/>
</dbReference>
<dbReference type="OrthoDB" id="9780160at2"/>
<dbReference type="InterPro" id="IPR050222">
    <property type="entry name" value="MATE_MdtK"/>
</dbReference>
<dbReference type="GO" id="GO:0005886">
    <property type="term" value="C:plasma membrane"/>
    <property type="evidence" value="ECO:0007669"/>
    <property type="project" value="UniProtKB-SubCell"/>
</dbReference>
<sequence>MAARLTYPQHARALLVLGLPLIGSHVAQIIIGLTDTLMLGWYSVDALAASALGGMMFFLIFLVGAGFGFAVLPLVTEAAGKGDVTQIRRVTRMGLWISALYGLVFLPVFLWSEPILLALGQEAVIAADTAGFLGIIGFGVLPALFVMVLKNYLAALERTQIVFWSTAIAAVLNAVVNYALIFGNFGAPELGLRGAAIGSVITQSVNLLILMVYSLRVLPEHALFQRIWRLDREGFRRVFTLGWPIGLTHLFETGLFASAAILMGWLGKIPLAAHGVALQLASLTFIVHLGLSQAATVRVGNALSRGDAQRLRDGALVAAMASVGFALLTILVYLSVPEFLMGLFTDPGDPDRGAIIAVGAGLLAMAALFQVFDGLQIIALGLLRGLQDTRVPMIFASVSYWLVGMPCCYLFGFPLGLGANGVWLGLVLGLALAAGLLMRRFWRLHGQAIA</sequence>
<accession>A0A0J9EA43</accession>
<evidence type="ECO:0000256" key="10">
    <source>
        <dbReference type="SAM" id="Phobius"/>
    </source>
</evidence>
<dbReference type="EMBL" id="LFTY01000002">
    <property type="protein sequence ID" value="KMW58544.1"/>
    <property type="molecule type" value="Genomic_DNA"/>
</dbReference>
<feature type="transmembrane region" description="Helical" evidence="10">
    <location>
        <begin position="238"/>
        <end position="265"/>
    </location>
</feature>
<dbReference type="PANTHER" id="PTHR43298:SF2">
    <property type="entry name" value="FMN_FAD EXPORTER YEEO-RELATED"/>
    <property type="match status" value="1"/>
</dbReference>
<dbReference type="GO" id="GO:0042910">
    <property type="term" value="F:xenobiotic transmembrane transporter activity"/>
    <property type="evidence" value="ECO:0007669"/>
    <property type="project" value="InterPro"/>
</dbReference>
<keyword evidence="5 10" id="KW-0812">Transmembrane</keyword>
<feature type="transmembrane region" description="Helical" evidence="10">
    <location>
        <begin position="394"/>
        <end position="415"/>
    </location>
</feature>
<dbReference type="STRING" id="1675527.AIOL_003521"/>
<dbReference type="PANTHER" id="PTHR43298">
    <property type="entry name" value="MULTIDRUG RESISTANCE PROTEIN NORM-RELATED"/>
    <property type="match status" value="1"/>
</dbReference>
<evidence type="ECO:0000256" key="5">
    <source>
        <dbReference type="ARBA" id="ARBA00022692"/>
    </source>
</evidence>
<keyword evidence="7" id="KW-0406">Ion transport</keyword>
<comment type="subcellular location">
    <subcellularLocation>
        <location evidence="1">Cell inner membrane</location>
        <topology evidence="1">Multi-pass membrane protein</topology>
    </subcellularLocation>
</comment>
<reference evidence="11 12" key="1">
    <citation type="submission" date="2015-06" db="EMBL/GenBank/DDBJ databases">
        <title>Draft genome sequence of an Alphaproteobacteria species associated to the Mediterranean sponge Oscarella lobularis.</title>
        <authorList>
            <person name="Jourda C."/>
            <person name="Santini S."/>
            <person name="Claverie J.-M."/>
        </authorList>
    </citation>
    <scope>NUCLEOTIDE SEQUENCE [LARGE SCALE GENOMIC DNA]</scope>
    <source>
        <strain evidence="11">IGS</strain>
    </source>
</reference>
<keyword evidence="8 10" id="KW-0472">Membrane</keyword>